<keyword evidence="5" id="KW-1185">Reference proteome</keyword>
<evidence type="ECO:0000313" key="5">
    <source>
        <dbReference type="Proteomes" id="UP001174909"/>
    </source>
</evidence>
<dbReference type="GO" id="GO:0031047">
    <property type="term" value="P:regulatory ncRNA-mediated gene silencing"/>
    <property type="evidence" value="ECO:0007669"/>
    <property type="project" value="UniProtKB-UniRule"/>
</dbReference>
<dbReference type="Gene3D" id="1.25.40.10">
    <property type="entry name" value="Tetratricopeptide repeat domain"/>
    <property type="match status" value="1"/>
</dbReference>
<keyword evidence="2" id="KW-0539">Nucleus</keyword>
<dbReference type="Proteomes" id="UP001174909">
    <property type="component" value="Unassembled WGS sequence"/>
</dbReference>
<dbReference type="GO" id="GO:0030014">
    <property type="term" value="C:CCR4-NOT complex"/>
    <property type="evidence" value="ECO:0007669"/>
    <property type="project" value="UniProtKB-UniRule"/>
</dbReference>
<comment type="caution">
    <text evidence="4">The sequence shown here is derived from an EMBL/GenBank/DDBJ whole genome shotgun (WGS) entry which is preliminary data.</text>
</comment>
<feature type="compositionally biased region" description="Pro residues" evidence="3">
    <location>
        <begin position="192"/>
        <end position="202"/>
    </location>
</feature>
<comment type="subcellular location">
    <subcellularLocation>
        <location evidence="2">Cytoplasm</location>
    </subcellularLocation>
    <subcellularLocation>
        <location evidence="2">Nucleus</location>
    </subcellularLocation>
</comment>
<gene>
    <name evidence="4" type="ORF">GBAR_LOCUS21579</name>
</gene>
<dbReference type="SUPFAM" id="SSF48452">
    <property type="entry name" value="TPR-like"/>
    <property type="match status" value="1"/>
</dbReference>
<dbReference type="InterPro" id="IPR039740">
    <property type="entry name" value="CNOT10"/>
</dbReference>
<dbReference type="EMBL" id="CASHTH010003006">
    <property type="protein sequence ID" value="CAI8038703.1"/>
    <property type="molecule type" value="Genomic_DNA"/>
</dbReference>
<proteinExistence type="inferred from homology"/>
<feature type="non-terminal residue" evidence="4">
    <location>
        <position position="414"/>
    </location>
</feature>
<evidence type="ECO:0000313" key="4">
    <source>
        <dbReference type="EMBL" id="CAI8038703.1"/>
    </source>
</evidence>
<accession>A0AA35T0F0</accession>
<keyword evidence="2" id="KW-0810">Translation regulation</keyword>
<dbReference type="AlphaFoldDB" id="A0AA35T0F0"/>
<comment type="function">
    <text evidence="2">Component of the CCR4-NOT complex which is one of the major cellular mRNA deadenylases and is linked to various cellular processes including bulk mRNA degradation, miRNA-mediated repression, translational repression during translational initiation and general transcription regulation.</text>
</comment>
<organism evidence="4 5">
    <name type="scientific">Geodia barretti</name>
    <name type="common">Barrett's horny sponge</name>
    <dbReference type="NCBI Taxonomy" id="519541"/>
    <lineage>
        <taxon>Eukaryota</taxon>
        <taxon>Metazoa</taxon>
        <taxon>Porifera</taxon>
        <taxon>Demospongiae</taxon>
        <taxon>Heteroscleromorpha</taxon>
        <taxon>Tetractinellida</taxon>
        <taxon>Astrophorina</taxon>
        <taxon>Geodiidae</taxon>
        <taxon>Geodia</taxon>
    </lineage>
</organism>
<dbReference type="PANTHER" id="PTHR12979:SF5">
    <property type="entry name" value="CCR4-NOT TRANSCRIPTION COMPLEX SUBUNIT 10"/>
    <property type="match status" value="1"/>
</dbReference>
<comment type="similarity">
    <text evidence="1 2">Belongs to the CNOT10 family.</text>
</comment>
<protein>
    <recommendedName>
        <fullName evidence="2">CCR4-NOT transcription complex subunit 10</fullName>
    </recommendedName>
</protein>
<sequence>ATPPRKEKYFACLLRSQDIVTFTIKVIGLSLSLPLISAAATPLSGRPLGVLGVNCRHVILYNLGLQQLYAGHPTAAFDSLLEVVQVYHTNPRLWLRLAEACIAAQAQMEEERSQKKRYKNTLVNEVFGKGLHRKLVVAPMPNSVCSSLQDAEAHSQSAAMPAPTLEFAAICLSNAKFLLPNTPPVVSDDPPTSTPPVPAPPGPPIQGHSVSSLRCYVLACQAYVSLGLGDPVTSLASSRELLATPLLSGGLRFLGQVYSAEALVLLGRVSEAMTHLTPESVVNISVSSPKPVLKDSDSETAAQLSTHPPNAGPQVHQFPESLSQARAVMLFNTAAVFCITRDNDKARKALQEAVKLLPNPPPPQTVLLSAYIELMSGNTAAALHLLKVAHPYPHGMDFQKKPRKAAATYLAMKH</sequence>
<dbReference type="GO" id="GO:0005634">
    <property type="term" value="C:nucleus"/>
    <property type="evidence" value="ECO:0007669"/>
    <property type="project" value="UniProtKB-SubCell"/>
</dbReference>
<keyword evidence="2" id="KW-0804">Transcription</keyword>
<evidence type="ECO:0000256" key="2">
    <source>
        <dbReference type="RuleBase" id="RU367083"/>
    </source>
</evidence>
<dbReference type="PANTHER" id="PTHR12979">
    <property type="entry name" value="CCR4-NOT TRANSCRIPTION COMPLEX SUBUNIT 10"/>
    <property type="match status" value="1"/>
</dbReference>
<name>A0AA35T0F0_GEOBA</name>
<dbReference type="GO" id="GO:0006402">
    <property type="term" value="P:mRNA catabolic process"/>
    <property type="evidence" value="ECO:0007669"/>
    <property type="project" value="TreeGrafter"/>
</dbReference>
<dbReference type="InterPro" id="IPR011990">
    <property type="entry name" value="TPR-like_helical_dom_sf"/>
</dbReference>
<evidence type="ECO:0000256" key="3">
    <source>
        <dbReference type="SAM" id="MobiDB-lite"/>
    </source>
</evidence>
<dbReference type="GO" id="GO:0005737">
    <property type="term" value="C:cytoplasm"/>
    <property type="evidence" value="ECO:0007669"/>
    <property type="project" value="UniProtKB-SubCell"/>
</dbReference>
<evidence type="ECO:0000256" key="1">
    <source>
        <dbReference type="ARBA" id="ARBA00010080"/>
    </source>
</evidence>
<dbReference type="GO" id="GO:0017148">
    <property type="term" value="P:negative regulation of translation"/>
    <property type="evidence" value="ECO:0007669"/>
    <property type="project" value="TreeGrafter"/>
</dbReference>
<reference evidence="4" key="1">
    <citation type="submission" date="2023-03" db="EMBL/GenBank/DDBJ databases">
        <authorList>
            <person name="Steffen K."/>
            <person name="Cardenas P."/>
        </authorList>
    </citation>
    <scope>NUCLEOTIDE SEQUENCE</scope>
</reference>
<keyword evidence="2" id="KW-0963">Cytoplasm</keyword>
<feature type="region of interest" description="Disordered" evidence="3">
    <location>
        <begin position="182"/>
        <end position="202"/>
    </location>
</feature>
<keyword evidence="2" id="KW-0943">RNA-mediated gene silencing</keyword>
<keyword evidence="2" id="KW-0805">Transcription regulation</keyword>